<feature type="compositionally biased region" description="Polar residues" evidence="1">
    <location>
        <begin position="32"/>
        <end position="58"/>
    </location>
</feature>
<proteinExistence type="predicted"/>
<protein>
    <submittedName>
        <fullName evidence="2">Uncharacterized protein</fullName>
    </submittedName>
</protein>
<keyword evidence="3" id="KW-1185">Reference proteome</keyword>
<dbReference type="GeneID" id="18879931"/>
<feature type="compositionally biased region" description="Low complexity" evidence="1">
    <location>
        <begin position="123"/>
        <end position="137"/>
    </location>
</feature>
<accession>R7S5G6</accession>
<gene>
    <name evidence="2" type="ORF">PUNSTDRAFT_137879</name>
</gene>
<organism evidence="2 3">
    <name type="scientific">Punctularia strigosozonata (strain HHB-11173)</name>
    <name type="common">White-rot fungus</name>
    <dbReference type="NCBI Taxonomy" id="741275"/>
    <lineage>
        <taxon>Eukaryota</taxon>
        <taxon>Fungi</taxon>
        <taxon>Dikarya</taxon>
        <taxon>Basidiomycota</taxon>
        <taxon>Agaricomycotina</taxon>
        <taxon>Agaricomycetes</taxon>
        <taxon>Corticiales</taxon>
        <taxon>Punctulariaceae</taxon>
        <taxon>Punctularia</taxon>
    </lineage>
</organism>
<dbReference type="Proteomes" id="UP000054196">
    <property type="component" value="Unassembled WGS sequence"/>
</dbReference>
<dbReference type="KEGG" id="psq:PUNSTDRAFT_137879"/>
<dbReference type="AlphaFoldDB" id="R7S5G6"/>
<evidence type="ECO:0000256" key="1">
    <source>
        <dbReference type="SAM" id="MobiDB-lite"/>
    </source>
</evidence>
<dbReference type="HOGENOM" id="CLU_1468930_0_0_1"/>
<sequence>MPRLTPSSVDPHPSTCYRDDPIWRAPDARSPLTGSNLFSPATTRTNTSRTGPASGSQRSRSKEAHPLFFPRPRPRPRRPRPVPLGRRQLLPSSRTPAPPTSSSSSSSTTFSPTSPRAHVLCLSSAAGPGSRSARSGSLTPRSARVQYDDGPPLRSGACSNESRTASALRVQFASPRTSAWPVRT</sequence>
<feature type="compositionally biased region" description="Low complexity" evidence="1">
    <location>
        <begin position="83"/>
        <end position="115"/>
    </location>
</feature>
<name>R7S5G6_PUNST</name>
<dbReference type="RefSeq" id="XP_007387600.1">
    <property type="nucleotide sequence ID" value="XM_007387538.1"/>
</dbReference>
<dbReference type="EMBL" id="JH687551">
    <property type="protein sequence ID" value="EIN05197.1"/>
    <property type="molecule type" value="Genomic_DNA"/>
</dbReference>
<evidence type="ECO:0000313" key="3">
    <source>
        <dbReference type="Proteomes" id="UP000054196"/>
    </source>
</evidence>
<feature type="region of interest" description="Disordered" evidence="1">
    <location>
        <begin position="1"/>
        <end position="184"/>
    </location>
</feature>
<reference evidence="3" key="1">
    <citation type="journal article" date="2012" name="Science">
        <title>The Paleozoic origin of enzymatic lignin decomposition reconstructed from 31 fungal genomes.</title>
        <authorList>
            <person name="Floudas D."/>
            <person name="Binder M."/>
            <person name="Riley R."/>
            <person name="Barry K."/>
            <person name="Blanchette R.A."/>
            <person name="Henrissat B."/>
            <person name="Martinez A.T."/>
            <person name="Otillar R."/>
            <person name="Spatafora J.W."/>
            <person name="Yadav J.S."/>
            <person name="Aerts A."/>
            <person name="Benoit I."/>
            <person name="Boyd A."/>
            <person name="Carlson A."/>
            <person name="Copeland A."/>
            <person name="Coutinho P.M."/>
            <person name="de Vries R.P."/>
            <person name="Ferreira P."/>
            <person name="Findley K."/>
            <person name="Foster B."/>
            <person name="Gaskell J."/>
            <person name="Glotzer D."/>
            <person name="Gorecki P."/>
            <person name="Heitman J."/>
            <person name="Hesse C."/>
            <person name="Hori C."/>
            <person name="Igarashi K."/>
            <person name="Jurgens J.A."/>
            <person name="Kallen N."/>
            <person name="Kersten P."/>
            <person name="Kohler A."/>
            <person name="Kuees U."/>
            <person name="Kumar T.K.A."/>
            <person name="Kuo A."/>
            <person name="LaButti K."/>
            <person name="Larrondo L.F."/>
            <person name="Lindquist E."/>
            <person name="Ling A."/>
            <person name="Lombard V."/>
            <person name="Lucas S."/>
            <person name="Lundell T."/>
            <person name="Martin R."/>
            <person name="McLaughlin D.J."/>
            <person name="Morgenstern I."/>
            <person name="Morin E."/>
            <person name="Murat C."/>
            <person name="Nagy L.G."/>
            <person name="Nolan M."/>
            <person name="Ohm R.A."/>
            <person name="Patyshakuliyeva A."/>
            <person name="Rokas A."/>
            <person name="Ruiz-Duenas F.J."/>
            <person name="Sabat G."/>
            <person name="Salamov A."/>
            <person name="Samejima M."/>
            <person name="Schmutz J."/>
            <person name="Slot J.C."/>
            <person name="St John F."/>
            <person name="Stenlid J."/>
            <person name="Sun H."/>
            <person name="Sun S."/>
            <person name="Syed K."/>
            <person name="Tsang A."/>
            <person name="Wiebenga A."/>
            <person name="Young D."/>
            <person name="Pisabarro A."/>
            <person name="Eastwood D.C."/>
            <person name="Martin F."/>
            <person name="Cullen D."/>
            <person name="Grigoriev I.V."/>
            <person name="Hibbett D.S."/>
        </authorList>
    </citation>
    <scope>NUCLEOTIDE SEQUENCE [LARGE SCALE GENOMIC DNA]</scope>
    <source>
        <strain evidence="3">HHB-11173 SS5</strain>
    </source>
</reference>
<evidence type="ECO:0000313" key="2">
    <source>
        <dbReference type="EMBL" id="EIN05197.1"/>
    </source>
</evidence>